<dbReference type="Gene3D" id="3.30.565.10">
    <property type="entry name" value="Histidine kinase-like ATPase, C-terminal domain"/>
    <property type="match status" value="1"/>
</dbReference>
<name>A0ABW4YGH3_9BACL</name>
<keyword evidence="5" id="KW-0418">Kinase</keyword>
<evidence type="ECO:0000313" key="11">
    <source>
        <dbReference type="Proteomes" id="UP001597362"/>
    </source>
</evidence>
<sequence>MKQHDLKRMLTTLGIVFFVFCYFYWGSYVLQSPSIGISLALNDRGDLVVAALDPYGQASNKGMRVGDIVIRINDEQAHLYLSHDLLSRKLFELENINIANSYNPETYQFTTYNFATSWAEQQPMNVLFMQLYLPMLAFIFLCSLLVLLLWKQKKHKNALHLIYFLLLLGAIYLAANAATMQNKWAVYFLMILFPTIPIFSLTLINRYFAQQKLPFIRKNILYICWGIAGIVVISSFVYLGIPKLTVEQLPLTKQIYYGLTLCIYVSCLVIPIVNNWRYRKTEQRSSYIIIISTHFIAFFPVIIIAILPLLLKSTYWLAPSYSLLLVFLLPLIYYYFIDTKVDHRYMLARMKYFTALTIGPALLLATFITVVFWQTNRPLWHIWFLSFIFINLALTLLLYIKEEVDQHYRPKFFKDMYRYQQSLDRISNQSAQIMNMEQLADMLQLEITSVLRVTQVQLLCIHQQQKITIIGGQTNPLLDESFLLHTIGKFEQGEVIELPFGLGIVLEKRQTDRYLLLISHKQNKARFYSEELGWLKMIANYTTIVLENLYLVQGLQAEMEAEINKQHISSTWVSRLLFALSEKERRKLAADLHDTVLQEQVLLFRKIESLTLTARLPSALMQQLVEMKQATLYITELIRETCNQLRPPLLKETGIEAAIRALVAHQQQYVDFEISYIIGSIEGQLHEEEKTALYRIVQELLHNAAKHAQAATVELQLSVQDGFIYFNYNDDGIGFNIDDVQESFQHMGLSSMKERVASLEGTITMTSQINAGLQIAIVIPAIMMEN</sequence>
<dbReference type="InterPro" id="IPR011712">
    <property type="entry name" value="Sig_transdc_His_kin_sub3_dim/P"/>
</dbReference>
<feature type="transmembrane region" description="Helical" evidence="8">
    <location>
        <begin position="131"/>
        <end position="149"/>
    </location>
</feature>
<keyword evidence="11" id="KW-1185">Reference proteome</keyword>
<dbReference type="Proteomes" id="UP001597362">
    <property type="component" value="Unassembled WGS sequence"/>
</dbReference>
<dbReference type="RefSeq" id="WP_377769861.1">
    <property type="nucleotide sequence ID" value="NZ_JBHUHO010000010.1"/>
</dbReference>
<dbReference type="Pfam" id="PF07730">
    <property type="entry name" value="HisKA_3"/>
    <property type="match status" value="1"/>
</dbReference>
<dbReference type="EMBL" id="JBHUHO010000010">
    <property type="protein sequence ID" value="MFD2114835.1"/>
    <property type="molecule type" value="Genomic_DNA"/>
</dbReference>
<feature type="transmembrane region" description="Helical" evidence="8">
    <location>
        <begin position="352"/>
        <end position="373"/>
    </location>
</feature>
<proteinExistence type="predicted"/>
<keyword evidence="3" id="KW-0808">Transferase</keyword>
<keyword evidence="7" id="KW-0902">Two-component regulatory system</keyword>
<feature type="transmembrane region" description="Helical" evidence="8">
    <location>
        <begin position="286"/>
        <end position="310"/>
    </location>
</feature>
<protein>
    <recommendedName>
        <fullName evidence="2">histidine kinase</fullName>
        <ecNumber evidence="2">2.7.13.3</ecNumber>
    </recommendedName>
</protein>
<evidence type="ECO:0000256" key="5">
    <source>
        <dbReference type="ARBA" id="ARBA00022777"/>
    </source>
</evidence>
<dbReference type="CDD" id="cd16917">
    <property type="entry name" value="HATPase_UhpB-NarQ-NarX-like"/>
    <property type="match status" value="1"/>
</dbReference>
<feature type="transmembrane region" description="Helical" evidence="8">
    <location>
        <begin position="161"/>
        <end position="178"/>
    </location>
</feature>
<dbReference type="InterPro" id="IPR005467">
    <property type="entry name" value="His_kinase_dom"/>
</dbReference>
<dbReference type="InterPro" id="IPR003594">
    <property type="entry name" value="HATPase_dom"/>
</dbReference>
<comment type="caution">
    <text evidence="10">The sequence shown here is derived from an EMBL/GenBank/DDBJ whole genome shotgun (WGS) entry which is preliminary data.</text>
</comment>
<gene>
    <name evidence="10" type="ORF">ACFSJH_03655</name>
</gene>
<evidence type="ECO:0000256" key="1">
    <source>
        <dbReference type="ARBA" id="ARBA00000085"/>
    </source>
</evidence>
<dbReference type="InterPro" id="IPR050482">
    <property type="entry name" value="Sensor_HK_TwoCompSys"/>
</dbReference>
<evidence type="ECO:0000256" key="2">
    <source>
        <dbReference type="ARBA" id="ARBA00012438"/>
    </source>
</evidence>
<comment type="catalytic activity">
    <reaction evidence="1">
        <text>ATP + protein L-histidine = ADP + protein N-phospho-L-histidine.</text>
        <dbReference type="EC" id="2.7.13.3"/>
    </reaction>
</comment>
<feature type="transmembrane region" description="Helical" evidence="8">
    <location>
        <begin position="316"/>
        <end position="336"/>
    </location>
</feature>
<dbReference type="PANTHER" id="PTHR24421">
    <property type="entry name" value="NITRATE/NITRITE SENSOR PROTEIN NARX-RELATED"/>
    <property type="match status" value="1"/>
</dbReference>
<evidence type="ECO:0000256" key="4">
    <source>
        <dbReference type="ARBA" id="ARBA00022741"/>
    </source>
</evidence>
<dbReference type="InterPro" id="IPR036890">
    <property type="entry name" value="HATPase_C_sf"/>
</dbReference>
<feature type="transmembrane region" description="Helical" evidence="8">
    <location>
        <begin position="220"/>
        <end position="242"/>
    </location>
</feature>
<organism evidence="10 11">
    <name type="scientific">Paenibacillus yanchengensis</name>
    <dbReference type="NCBI Taxonomy" id="2035833"/>
    <lineage>
        <taxon>Bacteria</taxon>
        <taxon>Bacillati</taxon>
        <taxon>Bacillota</taxon>
        <taxon>Bacilli</taxon>
        <taxon>Bacillales</taxon>
        <taxon>Paenibacillaceae</taxon>
        <taxon>Paenibacillus</taxon>
    </lineage>
</organism>
<dbReference type="GO" id="GO:0005524">
    <property type="term" value="F:ATP binding"/>
    <property type="evidence" value="ECO:0007669"/>
    <property type="project" value="UniProtKB-KW"/>
</dbReference>
<keyword evidence="8" id="KW-1133">Transmembrane helix</keyword>
<keyword evidence="6 10" id="KW-0067">ATP-binding</keyword>
<dbReference type="SUPFAM" id="SSF50156">
    <property type="entry name" value="PDZ domain-like"/>
    <property type="match status" value="1"/>
</dbReference>
<feature type="transmembrane region" description="Helical" evidence="8">
    <location>
        <begin position="9"/>
        <end position="25"/>
    </location>
</feature>
<feature type="domain" description="Histidine kinase" evidence="9">
    <location>
        <begin position="693"/>
        <end position="783"/>
    </location>
</feature>
<dbReference type="Pfam" id="PF02518">
    <property type="entry name" value="HATPase_c"/>
    <property type="match status" value="1"/>
</dbReference>
<accession>A0ABW4YGH3</accession>
<dbReference type="PROSITE" id="PS50109">
    <property type="entry name" value="HIS_KIN"/>
    <property type="match status" value="1"/>
</dbReference>
<keyword evidence="4" id="KW-0547">Nucleotide-binding</keyword>
<reference evidence="11" key="1">
    <citation type="journal article" date="2019" name="Int. J. Syst. Evol. Microbiol.">
        <title>The Global Catalogue of Microorganisms (GCM) 10K type strain sequencing project: providing services to taxonomists for standard genome sequencing and annotation.</title>
        <authorList>
            <consortium name="The Broad Institute Genomics Platform"/>
            <consortium name="The Broad Institute Genome Sequencing Center for Infectious Disease"/>
            <person name="Wu L."/>
            <person name="Ma J."/>
        </authorList>
    </citation>
    <scope>NUCLEOTIDE SEQUENCE [LARGE SCALE GENOMIC DNA]</scope>
    <source>
        <strain evidence="11">GH52</strain>
    </source>
</reference>
<feature type="transmembrane region" description="Helical" evidence="8">
    <location>
        <begin position="184"/>
        <end position="208"/>
    </location>
</feature>
<evidence type="ECO:0000256" key="6">
    <source>
        <dbReference type="ARBA" id="ARBA00022840"/>
    </source>
</evidence>
<evidence type="ECO:0000313" key="10">
    <source>
        <dbReference type="EMBL" id="MFD2114835.1"/>
    </source>
</evidence>
<dbReference type="SMART" id="SM00387">
    <property type="entry name" value="HATPase_c"/>
    <property type="match status" value="1"/>
</dbReference>
<feature type="transmembrane region" description="Helical" evidence="8">
    <location>
        <begin position="379"/>
        <end position="400"/>
    </location>
</feature>
<evidence type="ECO:0000259" key="9">
    <source>
        <dbReference type="PROSITE" id="PS50109"/>
    </source>
</evidence>
<keyword evidence="8" id="KW-0812">Transmembrane</keyword>
<evidence type="ECO:0000256" key="8">
    <source>
        <dbReference type="SAM" id="Phobius"/>
    </source>
</evidence>
<feature type="transmembrane region" description="Helical" evidence="8">
    <location>
        <begin position="254"/>
        <end position="274"/>
    </location>
</feature>
<dbReference type="InterPro" id="IPR036034">
    <property type="entry name" value="PDZ_sf"/>
</dbReference>
<evidence type="ECO:0000256" key="3">
    <source>
        <dbReference type="ARBA" id="ARBA00022679"/>
    </source>
</evidence>
<dbReference type="SUPFAM" id="SSF55874">
    <property type="entry name" value="ATPase domain of HSP90 chaperone/DNA topoisomerase II/histidine kinase"/>
    <property type="match status" value="1"/>
</dbReference>
<evidence type="ECO:0000256" key="7">
    <source>
        <dbReference type="ARBA" id="ARBA00023012"/>
    </source>
</evidence>
<keyword evidence="8" id="KW-0472">Membrane</keyword>
<dbReference type="EC" id="2.7.13.3" evidence="2"/>
<dbReference type="PANTHER" id="PTHR24421:SF60">
    <property type="entry name" value="SENSOR HISTIDINE KINASE COMP"/>
    <property type="match status" value="1"/>
</dbReference>